<dbReference type="PANTHER" id="PTHR47307:SF1">
    <property type="entry name" value="GLUTATHIONE-REGULATED POTASSIUM-EFFLUX SYSTEM ANCILLARY PROTEIN KEFG"/>
    <property type="match status" value="1"/>
</dbReference>
<dbReference type="Pfam" id="PF02525">
    <property type="entry name" value="Flavodoxin_2"/>
    <property type="match status" value="1"/>
</dbReference>
<accession>A0A510L8Z4</accession>
<evidence type="ECO:0000313" key="3">
    <source>
        <dbReference type="EMBL" id="BBM60246.1"/>
    </source>
</evidence>
<dbReference type="GO" id="GO:0010181">
    <property type="term" value="F:FMN binding"/>
    <property type="evidence" value="ECO:0007669"/>
    <property type="project" value="TreeGrafter"/>
</dbReference>
<evidence type="ECO:0000256" key="1">
    <source>
        <dbReference type="ARBA" id="ARBA00023002"/>
    </source>
</evidence>
<dbReference type="Proteomes" id="UP000321561">
    <property type="component" value="Chromosome"/>
</dbReference>
<dbReference type="InterPro" id="IPR029039">
    <property type="entry name" value="Flavoprotein-like_sf"/>
</dbReference>
<dbReference type="EMBL" id="AP019846">
    <property type="protein sequence ID" value="BBM60246.1"/>
    <property type="molecule type" value="Genomic_DNA"/>
</dbReference>
<evidence type="ECO:0000259" key="2">
    <source>
        <dbReference type="Pfam" id="PF02525"/>
    </source>
</evidence>
<dbReference type="InterPro" id="IPR003680">
    <property type="entry name" value="Flavodoxin_fold"/>
</dbReference>
<feature type="domain" description="Flavodoxin-like fold" evidence="2">
    <location>
        <begin position="1"/>
        <end position="174"/>
    </location>
</feature>
<dbReference type="GO" id="GO:0003955">
    <property type="term" value="F:NAD(P)H dehydrogenase (quinone) activity"/>
    <property type="evidence" value="ECO:0007669"/>
    <property type="project" value="TreeGrafter"/>
</dbReference>
<protein>
    <submittedName>
        <fullName evidence="3">General stress protein 14</fullName>
    </submittedName>
</protein>
<dbReference type="SUPFAM" id="SSF52218">
    <property type="entry name" value="Flavoproteins"/>
    <property type="match status" value="1"/>
</dbReference>
<reference evidence="3 4" key="1">
    <citation type="submission" date="2019-07" db="EMBL/GenBank/DDBJ databases">
        <title>Complete Genome Sequence of Leptotrichia hongkongensis Strain JMUB5056.</title>
        <authorList>
            <person name="Watanabe S."/>
            <person name="Cui L."/>
        </authorList>
    </citation>
    <scope>NUCLEOTIDE SEQUENCE [LARGE SCALE GENOMIC DNA]</scope>
    <source>
        <strain evidence="3 4">JMUB5056</strain>
    </source>
</reference>
<proteinExistence type="predicted"/>
<dbReference type="PANTHER" id="PTHR47307">
    <property type="entry name" value="GLUTATHIONE-REGULATED POTASSIUM-EFFLUX SYSTEM ANCILLARY PROTEIN KEFG"/>
    <property type="match status" value="1"/>
</dbReference>
<dbReference type="RefSeq" id="WP_172618814.1">
    <property type="nucleotide sequence ID" value="NZ_AP019846.1"/>
</dbReference>
<gene>
    <name evidence="3" type="ORF">JMUB5056_1840</name>
</gene>
<sequence>MKTLVILAHPDINESRANKRWKEELLKYPQEIEVHELYKEYSDWNIDVKREQELLVKYEHIIFQFPLYWFNCPPLLKKWLDEVFEYNWAYGLNGDKLKNKKIGLAVTTGGKREYYKHGGKNKFSLDEILIPFEETINYAQGIYLPYFSVYGVSPHINELSDDELDKNAKEYVEYIRKTREEGDK</sequence>
<name>A0A510L8Z4_9FUSO</name>
<dbReference type="AlphaFoldDB" id="A0A510L8Z4"/>
<organism evidence="3 4">
    <name type="scientific">Leptotrichia hongkongensis</name>
    <dbReference type="NCBI Taxonomy" id="554406"/>
    <lineage>
        <taxon>Bacteria</taxon>
        <taxon>Fusobacteriati</taxon>
        <taxon>Fusobacteriota</taxon>
        <taxon>Fusobacteriia</taxon>
        <taxon>Fusobacteriales</taxon>
        <taxon>Leptotrichiaceae</taxon>
        <taxon>Leptotrichia</taxon>
    </lineage>
</organism>
<dbReference type="InterPro" id="IPR046980">
    <property type="entry name" value="KefG/KefF"/>
</dbReference>
<dbReference type="GO" id="GO:0009055">
    <property type="term" value="F:electron transfer activity"/>
    <property type="evidence" value="ECO:0007669"/>
    <property type="project" value="TreeGrafter"/>
</dbReference>
<dbReference type="Gene3D" id="3.40.50.360">
    <property type="match status" value="1"/>
</dbReference>
<dbReference type="KEGG" id="lhg:JMUB5056_1840"/>
<evidence type="ECO:0000313" key="4">
    <source>
        <dbReference type="Proteomes" id="UP000321561"/>
    </source>
</evidence>
<keyword evidence="1" id="KW-0560">Oxidoreductase</keyword>